<gene>
    <name evidence="1" type="ORF">GEV02_21715</name>
</gene>
<organism evidence="1 2">
    <name type="scientific">Rugamonas aquatica</name>
    <dbReference type="NCBI Taxonomy" id="2743357"/>
    <lineage>
        <taxon>Bacteria</taxon>
        <taxon>Pseudomonadati</taxon>
        <taxon>Pseudomonadota</taxon>
        <taxon>Betaproteobacteria</taxon>
        <taxon>Burkholderiales</taxon>
        <taxon>Oxalobacteraceae</taxon>
        <taxon>Telluria group</taxon>
        <taxon>Rugamonas</taxon>
    </lineage>
</organism>
<accession>A0A6A7N793</accession>
<keyword evidence="2" id="KW-1185">Reference proteome</keyword>
<dbReference type="Proteomes" id="UP000440498">
    <property type="component" value="Unassembled WGS sequence"/>
</dbReference>
<dbReference type="AlphaFoldDB" id="A0A6A7N793"/>
<evidence type="ECO:0000313" key="1">
    <source>
        <dbReference type="EMBL" id="MQA40758.1"/>
    </source>
</evidence>
<proteinExistence type="predicted"/>
<comment type="caution">
    <text evidence="1">The sequence shown here is derived from an EMBL/GenBank/DDBJ whole genome shotgun (WGS) entry which is preliminary data.</text>
</comment>
<sequence>MATVAGIGPVALATPLDLLQTQAPQLARLYAAYPQYGDGLSRYAAGQGFSRPVERLATVVHELIHIDSAAHQGYYIDGVYYEPYLAASAWPSLRNEEVGPWMRGDEKGNIYSLYMRATPKNTLGNALDEVNAYGQVLPFVCRNEADSADRQIRNLLGQLYVVEAFLRVARMARPEDYRALTRRHASAGALKTITGRAWYALVACGVPAAQLPNQETRYLLERME</sequence>
<evidence type="ECO:0000313" key="2">
    <source>
        <dbReference type="Proteomes" id="UP000440498"/>
    </source>
</evidence>
<dbReference type="EMBL" id="WHUG01000009">
    <property type="protein sequence ID" value="MQA40758.1"/>
    <property type="molecule type" value="Genomic_DNA"/>
</dbReference>
<dbReference type="RefSeq" id="WP_152840048.1">
    <property type="nucleotide sequence ID" value="NZ_WHUG01000009.1"/>
</dbReference>
<protein>
    <submittedName>
        <fullName evidence="1">Uncharacterized protein</fullName>
    </submittedName>
</protein>
<name>A0A6A7N793_9BURK</name>
<reference evidence="1 2" key="1">
    <citation type="submission" date="2019-10" db="EMBL/GenBank/DDBJ databases">
        <title>Two novel species isolated from a subtropical stream in China.</title>
        <authorList>
            <person name="Lu H."/>
        </authorList>
    </citation>
    <scope>NUCLEOTIDE SEQUENCE [LARGE SCALE GENOMIC DNA]</scope>
    <source>
        <strain evidence="1 2">FT29W</strain>
    </source>
</reference>